<keyword evidence="3" id="KW-1185">Reference proteome</keyword>
<feature type="compositionally biased region" description="Low complexity" evidence="1">
    <location>
        <begin position="739"/>
        <end position="748"/>
    </location>
</feature>
<dbReference type="EMBL" id="RBNI01003838">
    <property type="protein sequence ID" value="RUP48007.1"/>
    <property type="molecule type" value="Genomic_DNA"/>
</dbReference>
<feature type="compositionally biased region" description="Low complexity" evidence="1">
    <location>
        <begin position="985"/>
        <end position="1000"/>
    </location>
</feature>
<dbReference type="OrthoDB" id="2145297at2759"/>
<dbReference type="Proteomes" id="UP000268093">
    <property type="component" value="Unassembled WGS sequence"/>
</dbReference>
<accession>A0A433DAZ7</accession>
<proteinExistence type="predicted"/>
<feature type="compositionally biased region" description="Polar residues" evidence="1">
    <location>
        <begin position="1114"/>
        <end position="1124"/>
    </location>
</feature>
<protein>
    <submittedName>
        <fullName evidence="2">Uncharacterized protein</fullName>
    </submittedName>
</protein>
<feature type="compositionally biased region" description="Pro residues" evidence="1">
    <location>
        <begin position="39"/>
        <end position="51"/>
    </location>
</feature>
<evidence type="ECO:0000313" key="2">
    <source>
        <dbReference type="EMBL" id="RUP48007.1"/>
    </source>
</evidence>
<feature type="region of interest" description="Disordered" evidence="1">
    <location>
        <begin position="515"/>
        <end position="540"/>
    </location>
</feature>
<feature type="compositionally biased region" description="Low complexity" evidence="1">
    <location>
        <begin position="967"/>
        <end position="977"/>
    </location>
</feature>
<feature type="region of interest" description="Disordered" evidence="1">
    <location>
        <begin position="581"/>
        <end position="614"/>
    </location>
</feature>
<feature type="region of interest" description="Disordered" evidence="1">
    <location>
        <begin position="708"/>
        <end position="760"/>
    </location>
</feature>
<evidence type="ECO:0000256" key="1">
    <source>
        <dbReference type="SAM" id="MobiDB-lite"/>
    </source>
</evidence>
<feature type="compositionally biased region" description="Polar residues" evidence="1">
    <location>
        <begin position="1133"/>
        <end position="1182"/>
    </location>
</feature>
<feature type="region of interest" description="Disordered" evidence="1">
    <location>
        <begin position="405"/>
        <end position="455"/>
    </location>
</feature>
<feature type="compositionally biased region" description="Basic residues" evidence="1">
    <location>
        <begin position="1028"/>
        <end position="1042"/>
    </location>
</feature>
<feature type="compositionally biased region" description="Low complexity" evidence="1">
    <location>
        <begin position="1086"/>
        <end position="1096"/>
    </location>
</feature>
<feature type="compositionally biased region" description="Polar residues" evidence="1">
    <location>
        <begin position="1229"/>
        <end position="1244"/>
    </location>
</feature>
<feature type="compositionally biased region" description="Basic and acidic residues" evidence="1">
    <location>
        <begin position="441"/>
        <end position="455"/>
    </location>
</feature>
<feature type="region of interest" description="Disordered" evidence="1">
    <location>
        <begin position="1"/>
        <end position="53"/>
    </location>
</feature>
<name>A0A433DAZ7_9FUNG</name>
<feature type="region of interest" description="Disordered" evidence="1">
    <location>
        <begin position="897"/>
        <end position="1052"/>
    </location>
</feature>
<dbReference type="AlphaFoldDB" id="A0A433DAZ7"/>
<feature type="compositionally biased region" description="Basic and acidic residues" evidence="1">
    <location>
        <begin position="19"/>
        <end position="35"/>
    </location>
</feature>
<sequence>MHASNPSSPMSPTTVGTRPGEKSKSRKNSKDKEPAVDPGDPPSQLPPPPSTPRVVIDQSIVTALIDHAYSDSRSTVLGYLGGKMMNDDALERDDAFVHIIQFLASERSVPSMLTDMVTEMDGSLEHALDVFREAGLNCLTPSRADTLKQLRLQSKTPYCVGIVVSASITPRPSILSNDYSYNELSQQIAAFRAVEASTAIESPGDVTEMRDNTKRVRMFRATRVIFGVNQQLYTEPHVLRQMALTLTTTLNETRQAYAAQLMDCNDRPSRRMFVDSEYENFLMHFWRENVVQMKKSVDQDFLSLAVSKHDVKRLVSDRMDSIIGAWRKQILKKAAKQDNGKTVNIKEEDMRRRLEELVKKLVKYEEIGCDGLREMLQNEESPTRRQSTSDDFTVFRWLDTGPFVNDSSTSKLPPHPNGTVWRPSSPSSSSVRSSKKTKPTVIEKPDDKLKAEDKSDIAESVSARLMNNHVPLMEPATIHVQPAVPLQAAKNPPMGIFPNSDKDAFLRTAIPKPPQMGIFMDSDRDGDTNARPASRKPVMGTFVDSDKDAKVRGVVISPSLEGLPAMAAATAVVAEQQQSPIMDGTASTQRKRPLKKQTTMPPEDTGSPRMKRARVEATSPTTPPYFTAFAQPPLAKVVPATAHVARQVPSPVVAIIESASKSAFPTGQYIPMTGGDHNLQQGALCEQLSSKSMKDVRPQERPYISAEHTELPYRSPHLSHPSTSATYQCHDAHPQRQNSSPELVSSSSTPHGQGSMMTQSAPQLPSIRGILNDIPPPVNRTAPVPTTNVSGPPIGNVSTWANPNTGQAYPVTNSSPKSPQPYHASNHCRAGSMPSYPHASTKCQISMSVSTLVNTYSHALSAPQPTHEAPYHIPASVTSPPILQYPPVSHNTYQNAYNQQNQHPHPSSAYPSQALPSSSNPPLPNVKAGAPADHYRAKTPSVDANNGTAGNEYSTDPNRRSTYHDASSSSPRRVSSPAGYTASLNPPNASSSRGSSPAGRRSYHMGYASSPQPQPVEHERARMTPSSQHHHMGHAPLSHHHQTYPGNTRRPTVDPVLVAQHLHHQHLEEQLQHHNSYARHDRRTPSASSMSSRTSSFDANPGSRSSFDAHRTSSFDTNLHSRGSSFDAHRTSSFDANHSRSSSFESNKAFSFDANPSRNSSFKVNKTSSFEASGSRNSSSDNGAGDGKSIHFPRSQSSHTAAAVYAPSRMLTSSPPPLAKEEPHRHTPRTQVQYQSQGQESAQPRQMPPQQQLYWPQHQQNPPSG</sequence>
<evidence type="ECO:0000313" key="3">
    <source>
        <dbReference type="Proteomes" id="UP000268093"/>
    </source>
</evidence>
<reference evidence="2 3" key="1">
    <citation type="journal article" date="2018" name="New Phytol.">
        <title>Phylogenomics of Endogonaceae and evolution of mycorrhizas within Mucoromycota.</title>
        <authorList>
            <person name="Chang Y."/>
            <person name="Desiro A."/>
            <person name="Na H."/>
            <person name="Sandor L."/>
            <person name="Lipzen A."/>
            <person name="Clum A."/>
            <person name="Barry K."/>
            <person name="Grigoriev I.V."/>
            <person name="Martin F.M."/>
            <person name="Stajich J.E."/>
            <person name="Smith M.E."/>
            <person name="Bonito G."/>
            <person name="Spatafora J.W."/>
        </authorList>
    </citation>
    <scope>NUCLEOTIDE SEQUENCE [LARGE SCALE GENOMIC DNA]</scope>
    <source>
        <strain evidence="2 3">GMNB39</strain>
    </source>
</reference>
<feature type="compositionally biased region" description="Low complexity" evidence="1">
    <location>
        <begin position="422"/>
        <end position="432"/>
    </location>
</feature>
<feature type="compositionally biased region" description="Polar residues" evidence="1">
    <location>
        <begin position="942"/>
        <end position="956"/>
    </location>
</feature>
<feature type="compositionally biased region" description="Polar residues" evidence="1">
    <location>
        <begin position="1"/>
        <end position="16"/>
    </location>
</feature>
<feature type="region of interest" description="Disordered" evidence="1">
    <location>
        <begin position="1066"/>
        <end position="1265"/>
    </location>
</feature>
<organism evidence="2 3">
    <name type="scientific">Jimgerdemannia flammicorona</name>
    <dbReference type="NCBI Taxonomy" id="994334"/>
    <lineage>
        <taxon>Eukaryota</taxon>
        <taxon>Fungi</taxon>
        <taxon>Fungi incertae sedis</taxon>
        <taxon>Mucoromycota</taxon>
        <taxon>Mucoromycotina</taxon>
        <taxon>Endogonomycetes</taxon>
        <taxon>Endogonales</taxon>
        <taxon>Endogonaceae</taxon>
        <taxon>Jimgerdemannia</taxon>
    </lineage>
</organism>
<feature type="compositionally biased region" description="Polar residues" evidence="1">
    <location>
        <begin position="749"/>
        <end position="760"/>
    </location>
</feature>
<gene>
    <name evidence="2" type="ORF">BC936DRAFT_145078</name>
</gene>
<feature type="compositionally biased region" description="Low complexity" evidence="1">
    <location>
        <begin position="1248"/>
        <end position="1265"/>
    </location>
</feature>
<comment type="caution">
    <text evidence="2">The sequence shown here is derived from an EMBL/GenBank/DDBJ whole genome shotgun (WGS) entry which is preliminary data.</text>
</comment>